<name>A0A8X6R842_TRICX</name>
<keyword evidence="2" id="KW-1185">Reference proteome</keyword>
<accession>A0A8X6R842</accession>
<comment type="caution">
    <text evidence="1">The sequence shown here is derived from an EMBL/GenBank/DDBJ whole genome shotgun (WGS) entry which is preliminary data.</text>
</comment>
<evidence type="ECO:0000313" key="1">
    <source>
        <dbReference type="EMBL" id="GFX89260.1"/>
    </source>
</evidence>
<reference evidence="1" key="1">
    <citation type="submission" date="2020-08" db="EMBL/GenBank/DDBJ databases">
        <title>Multicomponent nature underlies the extraordinary mechanical properties of spider dragline silk.</title>
        <authorList>
            <person name="Kono N."/>
            <person name="Nakamura H."/>
            <person name="Mori M."/>
            <person name="Yoshida Y."/>
            <person name="Ohtoshi R."/>
            <person name="Malay A.D."/>
            <person name="Moran D.A.P."/>
            <person name="Tomita M."/>
            <person name="Numata K."/>
            <person name="Arakawa K."/>
        </authorList>
    </citation>
    <scope>NUCLEOTIDE SEQUENCE</scope>
</reference>
<dbReference type="EMBL" id="BMAU01021069">
    <property type="protein sequence ID" value="GFX89260.1"/>
    <property type="molecule type" value="Genomic_DNA"/>
</dbReference>
<evidence type="ECO:0000313" key="2">
    <source>
        <dbReference type="Proteomes" id="UP000887159"/>
    </source>
</evidence>
<gene>
    <name evidence="1" type="ORF">TNCV_1339591</name>
</gene>
<protein>
    <submittedName>
        <fullName evidence="1">Uncharacterized protein</fullName>
    </submittedName>
</protein>
<dbReference type="Proteomes" id="UP000887159">
    <property type="component" value="Unassembled WGS sequence"/>
</dbReference>
<dbReference type="AlphaFoldDB" id="A0A8X6R842"/>
<sequence length="105" mass="11591">MKIETTPAIIRYLLQELSGLSEILSSIRSSLDPTLQIGGIGIIYRGTLNSRQAASPLVRLVVGDEIWEAPDPFPRFSPSKLGWNRAKSYCHLFGAQGYGQRQACI</sequence>
<organism evidence="1 2">
    <name type="scientific">Trichonephila clavipes</name>
    <name type="common">Golden silk orbweaver</name>
    <name type="synonym">Nephila clavipes</name>
    <dbReference type="NCBI Taxonomy" id="2585209"/>
    <lineage>
        <taxon>Eukaryota</taxon>
        <taxon>Metazoa</taxon>
        <taxon>Ecdysozoa</taxon>
        <taxon>Arthropoda</taxon>
        <taxon>Chelicerata</taxon>
        <taxon>Arachnida</taxon>
        <taxon>Araneae</taxon>
        <taxon>Araneomorphae</taxon>
        <taxon>Entelegynae</taxon>
        <taxon>Araneoidea</taxon>
        <taxon>Nephilidae</taxon>
        <taxon>Trichonephila</taxon>
    </lineage>
</organism>
<proteinExistence type="predicted"/>